<dbReference type="Proteomes" id="UP000317650">
    <property type="component" value="Chromosome 6"/>
</dbReference>
<organism evidence="3 4">
    <name type="scientific">Musa balbisiana</name>
    <name type="common">Banana</name>
    <dbReference type="NCBI Taxonomy" id="52838"/>
    <lineage>
        <taxon>Eukaryota</taxon>
        <taxon>Viridiplantae</taxon>
        <taxon>Streptophyta</taxon>
        <taxon>Embryophyta</taxon>
        <taxon>Tracheophyta</taxon>
        <taxon>Spermatophyta</taxon>
        <taxon>Magnoliopsida</taxon>
        <taxon>Liliopsida</taxon>
        <taxon>Zingiberales</taxon>
        <taxon>Musaceae</taxon>
        <taxon>Musa</taxon>
    </lineage>
</organism>
<feature type="signal peptide" evidence="2">
    <location>
        <begin position="1"/>
        <end position="17"/>
    </location>
</feature>
<dbReference type="PANTHER" id="PTHR35713">
    <property type="entry name" value="ARGININE/SERINE-RICH-LIKE SPLICING FACTOR"/>
    <property type="match status" value="1"/>
</dbReference>
<proteinExistence type="predicted"/>
<feature type="compositionally biased region" description="Basic and acidic residues" evidence="1">
    <location>
        <begin position="115"/>
        <end position="125"/>
    </location>
</feature>
<dbReference type="EMBL" id="PYDT01000009">
    <property type="protein sequence ID" value="THU51378.1"/>
    <property type="molecule type" value="Genomic_DNA"/>
</dbReference>
<sequence>MASLSWCLYAAASLARCSPLQSPTRPQSVCRCSCILLPRPTLPRRSRVRRNAVVCMAPEEEKMTRHSPLDFPIGSFPYMSPEKLAREWWLLVEEERYKDPPEEDEKEEEEEDPEKPEMSRMQRGA</sequence>
<evidence type="ECO:0000256" key="1">
    <source>
        <dbReference type="SAM" id="MobiDB-lite"/>
    </source>
</evidence>
<accession>A0A4S8IRS2</accession>
<evidence type="ECO:0000256" key="2">
    <source>
        <dbReference type="SAM" id="SignalP"/>
    </source>
</evidence>
<dbReference type="STRING" id="52838.A0A4S8IRS2"/>
<dbReference type="AlphaFoldDB" id="A0A4S8IRS2"/>
<evidence type="ECO:0000313" key="3">
    <source>
        <dbReference type="EMBL" id="THU51378.1"/>
    </source>
</evidence>
<dbReference type="PANTHER" id="PTHR35713:SF1">
    <property type="entry name" value="ARGININE_SERINE-RICH-LIKE SPLICING FACTOR"/>
    <property type="match status" value="1"/>
</dbReference>
<feature type="region of interest" description="Disordered" evidence="1">
    <location>
        <begin position="97"/>
        <end position="125"/>
    </location>
</feature>
<name>A0A4S8IRS2_MUSBA</name>
<evidence type="ECO:0000313" key="4">
    <source>
        <dbReference type="Proteomes" id="UP000317650"/>
    </source>
</evidence>
<protein>
    <submittedName>
        <fullName evidence="3">Uncharacterized protein</fullName>
    </submittedName>
</protein>
<feature type="compositionally biased region" description="Acidic residues" evidence="1">
    <location>
        <begin position="101"/>
        <end position="114"/>
    </location>
</feature>
<feature type="chain" id="PRO_5020799912" evidence="2">
    <location>
        <begin position="18"/>
        <end position="125"/>
    </location>
</feature>
<keyword evidence="2" id="KW-0732">Signal</keyword>
<comment type="caution">
    <text evidence="3">The sequence shown here is derived from an EMBL/GenBank/DDBJ whole genome shotgun (WGS) entry which is preliminary data.</text>
</comment>
<reference evidence="3 4" key="1">
    <citation type="journal article" date="2019" name="Nat. Plants">
        <title>Genome sequencing of Musa balbisiana reveals subgenome evolution and function divergence in polyploid bananas.</title>
        <authorList>
            <person name="Yao X."/>
        </authorList>
    </citation>
    <scope>NUCLEOTIDE SEQUENCE [LARGE SCALE GENOMIC DNA]</scope>
    <source>
        <strain evidence="4">cv. DH-PKW</strain>
        <tissue evidence="3">Leaves</tissue>
    </source>
</reference>
<keyword evidence="4" id="KW-1185">Reference proteome</keyword>
<gene>
    <name evidence="3" type="ORF">C4D60_Mb06t30400</name>
</gene>